<evidence type="ECO:0000256" key="2">
    <source>
        <dbReference type="ARBA" id="ARBA00022606"/>
    </source>
</evidence>
<dbReference type="Pfam" id="PF02752">
    <property type="entry name" value="Arrestin_C"/>
    <property type="match status" value="1"/>
</dbReference>
<gene>
    <name evidence="5" type="ORF">g.30670</name>
    <name evidence="4" type="ORF">g.30672</name>
</gene>
<dbReference type="GO" id="GO:0007608">
    <property type="term" value="P:sensory perception of smell"/>
    <property type="evidence" value="ECO:0007669"/>
    <property type="project" value="UniProtKB-ARBA"/>
</dbReference>
<dbReference type="PRINTS" id="PR00309">
    <property type="entry name" value="ARRESTIN"/>
</dbReference>
<dbReference type="SMART" id="SM01017">
    <property type="entry name" value="Arrestin_C"/>
    <property type="match status" value="1"/>
</dbReference>
<dbReference type="FunFam" id="2.60.40.640:FF:000020">
    <property type="entry name" value="Arrestin, Arr2"/>
    <property type="match status" value="1"/>
</dbReference>
<dbReference type="Pfam" id="PF00339">
    <property type="entry name" value="Arrestin_N"/>
    <property type="match status" value="1"/>
</dbReference>
<dbReference type="GO" id="GO:0016060">
    <property type="term" value="P:negative regulation of phospholipase C-activating phototransduction signaling pathway"/>
    <property type="evidence" value="ECO:0007669"/>
    <property type="project" value="UniProtKB-ARBA"/>
</dbReference>
<accession>A0A1B6BWD0</accession>
<proteinExistence type="inferred from homology"/>
<sequence>MFPIILLAYVVAVKVFKKTTPNGKVTVYLGKRDFIDHLDGCDPIDGVVVVDNDYLKGRKIFGVVSTTYRYGREEDEVMGVKFSKEMVLSKEQIVPSPEKKEDLTPIQEKLMRKFGANAFPFTFNFPANSPSSITLQPGEDDGGKPLGVEYAIKTYVGDNADDRGHKRSSVALAVKKLQFAPPSRGRRLPSSLVSKGFTFSTGKLNLEVTLDREIYYHGEKIAGSVSISNNSRKSVKNIKVYVVQHCEVTMVNAQFSRHVASLETREGCPITPGASFTKTFYLVPLASSNKDRRGIALDGHLKDEDVNLASSTLIAEGKCPSEAMGIVISYSLRVKLNCGTLGGELMTDVPFKLMHPAPGTMEKDKATAMKKSKSMERSRYENSHYADDDDDNIVFEDFARLRLNEPDE</sequence>
<feature type="domain" description="Arrestin C-terminal-like" evidence="3">
    <location>
        <begin position="200"/>
        <end position="358"/>
    </location>
</feature>
<dbReference type="FunFam" id="2.60.40.840:FF:000002">
    <property type="entry name" value="Arrestin 3"/>
    <property type="match status" value="1"/>
</dbReference>
<comment type="similarity">
    <text evidence="1">Belongs to the arrestin family.</text>
</comment>
<dbReference type="PANTHER" id="PTHR11792">
    <property type="entry name" value="ARRESTIN"/>
    <property type="match status" value="1"/>
</dbReference>
<dbReference type="Gene3D" id="2.60.40.840">
    <property type="match status" value="1"/>
</dbReference>
<dbReference type="InterPro" id="IPR017864">
    <property type="entry name" value="Arrestin_CS"/>
</dbReference>
<dbReference type="GO" id="GO:0005737">
    <property type="term" value="C:cytoplasm"/>
    <property type="evidence" value="ECO:0007669"/>
    <property type="project" value="TreeGrafter"/>
</dbReference>
<dbReference type="PROSITE" id="PS00295">
    <property type="entry name" value="ARRESTINS"/>
    <property type="match status" value="1"/>
</dbReference>
<dbReference type="SUPFAM" id="SSF81296">
    <property type="entry name" value="E set domains"/>
    <property type="match status" value="2"/>
</dbReference>
<dbReference type="GO" id="GO:0001664">
    <property type="term" value="F:G protein-coupled receptor binding"/>
    <property type="evidence" value="ECO:0007669"/>
    <property type="project" value="TreeGrafter"/>
</dbReference>
<dbReference type="InterPro" id="IPR011021">
    <property type="entry name" value="Arrestin-like_N"/>
</dbReference>
<dbReference type="GO" id="GO:0016028">
    <property type="term" value="C:rhabdomere"/>
    <property type="evidence" value="ECO:0007669"/>
    <property type="project" value="UniProtKB-ARBA"/>
</dbReference>
<dbReference type="InterPro" id="IPR014753">
    <property type="entry name" value="Arrestin_N"/>
</dbReference>
<dbReference type="EMBL" id="GEDC01001876">
    <property type="protein sequence ID" value="JAS35422.1"/>
    <property type="molecule type" value="Transcribed_RNA"/>
</dbReference>
<evidence type="ECO:0000313" key="5">
    <source>
        <dbReference type="EMBL" id="JAS35422.1"/>
    </source>
</evidence>
<dbReference type="PANTHER" id="PTHR11792:SF23">
    <property type="entry name" value="PHOSRESTIN-1"/>
    <property type="match status" value="1"/>
</dbReference>
<dbReference type="GO" id="GO:0007165">
    <property type="term" value="P:signal transduction"/>
    <property type="evidence" value="ECO:0007669"/>
    <property type="project" value="InterPro"/>
</dbReference>
<dbReference type="InterPro" id="IPR014756">
    <property type="entry name" value="Ig_E-set"/>
</dbReference>
<dbReference type="InterPro" id="IPR014752">
    <property type="entry name" value="Arrestin-like_C"/>
</dbReference>
<evidence type="ECO:0000313" key="4">
    <source>
        <dbReference type="EMBL" id="JAS05607.1"/>
    </source>
</evidence>
<reference evidence="4" key="1">
    <citation type="submission" date="2015-12" db="EMBL/GenBank/DDBJ databases">
        <title>De novo transcriptome assembly of four potential Pierce s Disease insect vectors from Arizona vineyards.</title>
        <authorList>
            <person name="Tassone E.E."/>
        </authorList>
    </citation>
    <scope>NUCLEOTIDE SEQUENCE</scope>
</reference>
<dbReference type="GO" id="GO:0002031">
    <property type="term" value="P:G protein-coupled receptor internalization"/>
    <property type="evidence" value="ECO:0007669"/>
    <property type="project" value="TreeGrafter"/>
</dbReference>
<dbReference type="Gene3D" id="2.60.40.640">
    <property type="match status" value="1"/>
</dbReference>
<protein>
    <recommendedName>
        <fullName evidence="3">Arrestin C-terminal-like domain-containing protein</fullName>
    </recommendedName>
</protein>
<dbReference type="InterPro" id="IPR000698">
    <property type="entry name" value="Arrestin"/>
</dbReference>
<dbReference type="GO" id="GO:0045494">
    <property type="term" value="P:photoreceptor cell maintenance"/>
    <property type="evidence" value="ECO:0007669"/>
    <property type="project" value="UniProtKB-ARBA"/>
</dbReference>
<keyword evidence="2" id="KW-0716">Sensory transduction</keyword>
<evidence type="ECO:0000256" key="1">
    <source>
        <dbReference type="ARBA" id="ARBA00005298"/>
    </source>
</evidence>
<dbReference type="AlphaFoldDB" id="A0A1B6BWD0"/>
<name>A0A1B6BWD0_9HEMI</name>
<evidence type="ECO:0000259" key="3">
    <source>
        <dbReference type="SMART" id="SM01017"/>
    </source>
</evidence>
<dbReference type="InterPro" id="IPR011022">
    <property type="entry name" value="Arrestin_C-like"/>
</dbReference>
<dbReference type="EMBL" id="GEDC01031691">
    <property type="protein sequence ID" value="JAS05607.1"/>
    <property type="molecule type" value="Transcribed_RNA"/>
</dbReference>
<organism evidence="4">
    <name type="scientific">Clastoptera arizonana</name>
    <name type="common">Arizona spittle bug</name>
    <dbReference type="NCBI Taxonomy" id="38151"/>
    <lineage>
        <taxon>Eukaryota</taxon>
        <taxon>Metazoa</taxon>
        <taxon>Ecdysozoa</taxon>
        <taxon>Arthropoda</taxon>
        <taxon>Hexapoda</taxon>
        <taxon>Insecta</taxon>
        <taxon>Pterygota</taxon>
        <taxon>Neoptera</taxon>
        <taxon>Paraneoptera</taxon>
        <taxon>Hemiptera</taxon>
        <taxon>Auchenorrhyncha</taxon>
        <taxon>Cercopoidea</taxon>
        <taxon>Clastopteridae</taxon>
        <taxon>Clastoptera</taxon>
    </lineage>
</organism>